<name>A0AAJ8MIB5_9TREE</name>
<organism evidence="2 3">
    <name type="scientific">Kwoniella dejecticola CBS 10117</name>
    <dbReference type="NCBI Taxonomy" id="1296121"/>
    <lineage>
        <taxon>Eukaryota</taxon>
        <taxon>Fungi</taxon>
        <taxon>Dikarya</taxon>
        <taxon>Basidiomycota</taxon>
        <taxon>Agaricomycotina</taxon>
        <taxon>Tremellomycetes</taxon>
        <taxon>Tremellales</taxon>
        <taxon>Cryptococcaceae</taxon>
        <taxon>Kwoniella</taxon>
    </lineage>
</organism>
<reference evidence="2" key="2">
    <citation type="submission" date="2024-02" db="EMBL/GenBank/DDBJ databases">
        <title>Comparative genomics of Cryptococcus and Kwoniella reveals pathogenesis evolution and contrasting modes of karyotype evolution via chromosome fusion or intercentromeric recombination.</title>
        <authorList>
            <person name="Coelho M.A."/>
            <person name="David-Palma M."/>
            <person name="Shea T."/>
            <person name="Bowers K."/>
            <person name="McGinley-Smith S."/>
            <person name="Mohammad A.W."/>
            <person name="Gnirke A."/>
            <person name="Yurkov A.M."/>
            <person name="Nowrousian M."/>
            <person name="Sun S."/>
            <person name="Cuomo C.A."/>
            <person name="Heitman J."/>
        </authorList>
    </citation>
    <scope>NUCLEOTIDE SEQUENCE</scope>
    <source>
        <strain evidence="2">CBS 10117</strain>
    </source>
</reference>
<feature type="compositionally biased region" description="Polar residues" evidence="1">
    <location>
        <begin position="112"/>
        <end position="125"/>
    </location>
</feature>
<keyword evidence="3" id="KW-1185">Reference proteome</keyword>
<reference evidence="2" key="1">
    <citation type="submission" date="2013-07" db="EMBL/GenBank/DDBJ databases">
        <authorList>
            <consortium name="The Broad Institute Genome Sequencing Platform"/>
            <person name="Cuomo C."/>
            <person name="Litvintseva A."/>
            <person name="Chen Y."/>
            <person name="Heitman J."/>
            <person name="Sun S."/>
            <person name="Springer D."/>
            <person name="Dromer F."/>
            <person name="Young S.K."/>
            <person name="Zeng Q."/>
            <person name="Gargeya S."/>
            <person name="Fitzgerald M."/>
            <person name="Abouelleil A."/>
            <person name="Alvarado L."/>
            <person name="Berlin A.M."/>
            <person name="Chapman S.B."/>
            <person name="Dewar J."/>
            <person name="Goldberg J."/>
            <person name="Griggs A."/>
            <person name="Gujja S."/>
            <person name="Hansen M."/>
            <person name="Howarth C."/>
            <person name="Imamovic A."/>
            <person name="Larimer J."/>
            <person name="McCowan C."/>
            <person name="Murphy C."/>
            <person name="Pearson M."/>
            <person name="Priest M."/>
            <person name="Roberts A."/>
            <person name="Saif S."/>
            <person name="Shea T."/>
            <person name="Sykes S."/>
            <person name="Wortman J."/>
            <person name="Nusbaum C."/>
            <person name="Birren B."/>
        </authorList>
    </citation>
    <scope>NUCLEOTIDE SEQUENCE</scope>
    <source>
        <strain evidence="2">CBS 10117</strain>
    </source>
</reference>
<proteinExistence type="predicted"/>
<feature type="compositionally biased region" description="Basic and acidic residues" evidence="1">
    <location>
        <begin position="126"/>
        <end position="136"/>
    </location>
</feature>
<dbReference type="RefSeq" id="XP_065825077.1">
    <property type="nucleotide sequence ID" value="XM_065969005.1"/>
</dbReference>
<dbReference type="Proteomes" id="UP000078595">
    <property type="component" value="Chromosome 5"/>
</dbReference>
<feature type="compositionally biased region" description="Low complexity" evidence="1">
    <location>
        <begin position="43"/>
        <end position="57"/>
    </location>
</feature>
<dbReference type="EMBL" id="CP144534">
    <property type="protein sequence ID" value="WWC62092.1"/>
    <property type="molecule type" value="Genomic_DNA"/>
</dbReference>
<feature type="compositionally biased region" description="Basic and acidic residues" evidence="1">
    <location>
        <begin position="75"/>
        <end position="92"/>
    </location>
</feature>
<evidence type="ECO:0000256" key="1">
    <source>
        <dbReference type="SAM" id="MobiDB-lite"/>
    </source>
</evidence>
<gene>
    <name evidence="2" type="ORF">I303_104682</name>
</gene>
<dbReference type="KEGG" id="kdj:90830112"/>
<dbReference type="AlphaFoldDB" id="A0AAJ8MIB5"/>
<evidence type="ECO:0000313" key="3">
    <source>
        <dbReference type="Proteomes" id="UP000078595"/>
    </source>
</evidence>
<feature type="region of interest" description="Disordered" evidence="1">
    <location>
        <begin position="40"/>
        <end position="136"/>
    </location>
</feature>
<accession>A0AAJ8MIB5</accession>
<protein>
    <submittedName>
        <fullName evidence="2">Uncharacterized protein</fullName>
    </submittedName>
</protein>
<evidence type="ECO:0000313" key="2">
    <source>
        <dbReference type="EMBL" id="WWC62092.1"/>
    </source>
</evidence>
<dbReference type="GeneID" id="90830112"/>
<sequence>MPVTATKGVRGKFYRELAQQTRQVETLVVGPSTFGFGSVTVRSESSNPSKISSFPSPVARTKHYLPKKPQMAFSQHHEATEHPSRRDSGRSCDDDDDGWGSPPTPTRRKKSNSQSVSRNTLSRISVSDKMEDRAQLTKHDSLVCPHCVYLN</sequence>